<organism evidence="1 2">
    <name type="scientific">Eumeta variegata</name>
    <name type="common">Bagworm moth</name>
    <name type="synonym">Eumeta japonica</name>
    <dbReference type="NCBI Taxonomy" id="151549"/>
    <lineage>
        <taxon>Eukaryota</taxon>
        <taxon>Metazoa</taxon>
        <taxon>Ecdysozoa</taxon>
        <taxon>Arthropoda</taxon>
        <taxon>Hexapoda</taxon>
        <taxon>Insecta</taxon>
        <taxon>Pterygota</taxon>
        <taxon>Neoptera</taxon>
        <taxon>Endopterygota</taxon>
        <taxon>Lepidoptera</taxon>
        <taxon>Glossata</taxon>
        <taxon>Ditrysia</taxon>
        <taxon>Tineoidea</taxon>
        <taxon>Psychidae</taxon>
        <taxon>Oiketicinae</taxon>
        <taxon>Eumeta</taxon>
    </lineage>
</organism>
<dbReference type="EMBL" id="BGZK01000174">
    <property type="protein sequence ID" value="GBP25973.1"/>
    <property type="molecule type" value="Genomic_DNA"/>
</dbReference>
<proteinExistence type="predicted"/>
<dbReference type="AlphaFoldDB" id="A0A4C1UHL3"/>
<keyword evidence="2" id="KW-1185">Reference proteome</keyword>
<evidence type="ECO:0000313" key="2">
    <source>
        <dbReference type="Proteomes" id="UP000299102"/>
    </source>
</evidence>
<protein>
    <submittedName>
        <fullName evidence="1">Uncharacterized protein</fullName>
    </submittedName>
</protein>
<sequence length="170" mass="18876">MLRDGGCAVVSILHQFRKNLPISSKGSSSRVTARKGVYDLKRSVVEMLLITRPRHVASSDSLKRKHSGEIYMPKKIHQSLRRHVSDPHRVGVSDTVRHPFLTAPCLEARGYTDGTIDYGNKLPLAFYVDGRDHRVCIINNATDVLLLDLHPSRSARTVLALSADKARLGA</sequence>
<comment type="caution">
    <text evidence="1">The sequence shown here is derived from an EMBL/GenBank/DDBJ whole genome shotgun (WGS) entry which is preliminary data.</text>
</comment>
<reference evidence="1 2" key="1">
    <citation type="journal article" date="2019" name="Commun. Biol.">
        <title>The bagworm genome reveals a unique fibroin gene that provides high tensile strength.</title>
        <authorList>
            <person name="Kono N."/>
            <person name="Nakamura H."/>
            <person name="Ohtoshi R."/>
            <person name="Tomita M."/>
            <person name="Numata K."/>
            <person name="Arakawa K."/>
        </authorList>
    </citation>
    <scope>NUCLEOTIDE SEQUENCE [LARGE SCALE GENOMIC DNA]</scope>
</reference>
<dbReference type="Proteomes" id="UP000299102">
    <property type="component" value="Unassembled WGS sequence"/>
</dbReference>
<gene>
    <name evidence="1" type="ORF">EVAR_84532_1</name>
</gene>
<accession>A0A4C1UHL3</accession>
<name>A0A4C1UHL3_EUMVA</name>
<evidence type="ECO:0000313" key="1">
    <source>
        <dbReference type="EMBL" id="GBP25973.1"/>
    </source>
</evidence>